<gene>
    <name evidence="4" type="ORF">COHA_010649</name>
</gene>
<feature type="transmembrane region" description="Helical" evidence="2">
    <location>
        <begin position="145"/>
        <end position="169"/>
    </location>
</feature>
<dbReference type="Proteomes" id="UP001205105">
    <property type="component" value="Unassembled WGS sequence"/>
</dbReference>
<feature type="transmembrane region" description="Helical" evidence="2">
    <location>
        <begin position="111"/>
        <end position="133"/>
    </location>
</feature>
<keyword evidence="2" id="KW-1133">Transmembrane helix</keyword>
<organism evidence="4 5">
    <name type="scientific">Chlorella ohadii</name>
    <dbReference type="NCBI Taxonomy" id="2649997"/>
    <lineage>
        <taxon>Eukaryota</taxon>
        <taxon>Viridiplantae</taxon>
        <taxon>Chlorophyta</taxon>
        <taxon>core chlorophytes</taxon>
        <taxon>Trebouxiophyceae</taxon>
        <taxon>Chlorellales</taxon>
        <taxon>Chlorellaceae</taxon>
        <taxon>Chlorella clade</taxon>
        <taxon>Chlorella</taxon>
    </lineage>
</organism>
<evidence type="ECO:0000256" key="1">
    <source>
        <dbReference type="ARBA" id="ARBA00010199"/>
    </source>
</evidence>
<feature type="region of interest" description="Disordered" evidence="3">
    <location>
        <begin position="1"/>
        <end position="39"/>
    </location>
</feature>
<dbReference type="EMBL" id="JADXDR010000264">
    <property type="protein sequence ID" value="KAI7835455.1"/>
    <property type="molecule type" value="Genomic_DNA"/>
</dbReference>
<comment type="caution">
    <text evidence="2">Lacks conserved residue(s) required for the propagation of feature annotation.</text>
</comment>
<sequence length="515" mass="53859">MAAPGGPPSRLRQSPFEGDDPQAPLLPAGSGPATDGPAAAAAAKLGWEDAFEECIEVPAIATQLSATLSSYTLAHNQPPKLAAEEVANLKADDGRCGAAGWGAEARSLLRLALPIALSNAATFVASAIGVSFVGRLGGLQLSAAVLAQSVFNVTGMSAMMGFTGTVDTLCGQAWGAKNYRAFGLVVQRALLVNTVFSLIIMALWLKSETLFLALGQEPELSAVAARYMRLLSPSLPCDEPIGALLQLAALVQLCQLCRRTTSYVCMRPCPERCAVAVVCLQATSLLLISSYVIARNARLRDSEQAVWHGWSHEALRGWGQYLSLAIPSIVMICMNFMVVFGVSMAASIRISNALGAGCPHSARRATFAALGMTMTALSALVAALLAARAAWVRLLTDVQPVIDATLGLMPLFVSSMLLDGAVFSLSSLLRGSGRQKVGALANIATYWFLAIPLAHHLAFARGWGLHGLWTGALAANAVQACLMLGIALTFDYAGAARKAAARFALAAPLLADPEA</sequence>
<feature type="transmembrane region" description="Helical" evidence="2">
    <location>
        <begin position="181"/>
        <end position="205"/>
    </location>
</feature>
<dbReference type="AlphaFoldDB" id="A0AAD5DHC5"/>
<accession>A0AAD5DHC5</accession>
<feature type="transmembrane region" description="Helical" evidence="2">
    <location>
        <begin position="407"/>
        <end position="425"/>
    </location>
</feature>
<evidence type="ECO:0000313" key="5">
    <source>
        <dbReference type="Proteomes" id="UP001205105"/>
    </source>
</evidence>
<comment type="caution">
    <text evidence="4">The sequence shown here is derived from an EMBL/GenBank/DDBJ whole genome shotgun (WGS) entry which is preliminary data.</text>
</comment>
<comment type="similarity">
    <text evidence="1 2">Belongs to the multi antimicrobial extrusion (MATE) (TC 2.A.66.1) family.</text>
</comment>
<evidence type="ECO:0000256" key="3">
    <source>
        <dbReference type="SAM" id="MobiDB-lite"/>
    </source>
</evidence>
<evidence type="ECO:0000256" key="2">
    <source>
        <dbReference type="RuleBase" id="RU004914"/>
    </source>
</evidence>
<reference evidence="4" key="1">
    <citation type="submission" date="2020-11" db="EMBL/GenBank/DDBJ databases">
        <title>Chlorella ohadii genome sequencing and assembly.</title>
        <authorList>
            <person name="Murik O."/>
            <person name="Treves H."/>
            <person name="Kedem I."/>
            <person name="Shotland Y."/>
            <person name="Kaplan A."/>
        </authorList>
    </citation>
    <scope>NUCLEOTIDE SEQUENCE</scope>
    <source>
        <strain evidence="4">1</strain>
    </source>
</reference>
<feature type="transmembrane region" description="Helical" evidence="2">
    <location>
        <begin position="437"/>
        <end position="455"/>
    </location>
</feature>
<dbReference type="GO" id="GO:0042910">
    <property type="term" value="F:xenobiotic transmembrane transporter activity"/>
    <property type="evidence" value="ECO:0007669"/>
    <property type="project" value="InterPro"/>
</dbReference>
<proteinExistence type="inferred from homology"/>
<name>A0AAD5DHC5_9CHLO</name>
<keyword evidence="5" id="KW-1185">Reference proteome</keyword>
<dbReference type="Pfam" id="PF01554">
    <property type="entry name" value="MatE"/>
    <property type="match status" value="2"/>
</dbReference>
<feature type="compositionally biased region" description="Low complexity" evidence="3">
    <location>
        <begin position="27"/>
        <end position="39"/>
    </location>
</feature>
<dbReference type="GO" id="GO:0016020">
    <property type="term" value="C:membrane"/>
    <property type="evidence" value="ECO:0007669"/>
    <property type="project" value="InterPro"/>
</dbReference>
<feature type="transmembrane region" description="Helical" evidence="2">
    <location>
        <begin position="467"/>
        <end position="490"/>
    </location>
</feature>
<feature type="transmembrane region" description="Helical" evidence="2">
    <location>
        <begin position="321"/>
        <end position="346"/>
    </location>
</feature>
<feature type="transmembrane region" description="Helical" evidence="2">
    <location>
        <begin position="367"/>
        <end position="387"/>
    </location>
</feature>
<feature type="transmembrane region" description="Helical" evidence="2">
    <location>
        <begin position="273"/>
        <end position="294"/>
    </location>
</feature>
<dbReference type="GO" id="GO:0015297">
    <property type="term" value="F:antiporter activity"/>
    <property type="evidence" value="ECO:0007669"/>
    <property type="project" value="InterPro"/>
</dbReference>
<keyword evidence="2" id="KW-0812">Transmembrane</keyword>
<evidence type="ECO:0000313" key="4">
    <source>
        <dbReference type="EMBL" id="KAI7835455.1"/>
    </source>
</evidence>
<dbReference type="PANTHER" id="PTHR11206">
    <property type="entry name" value="MULTIDRUG RESISTANCE PROTEIN"/>
    <property type="match status" value="1"/>
</dbReference>
<protein>
    <recommendedName>
        <fullName evidence="2">Protein DETOXIFICATION</fullName>
    </recommendedName>
    <alternativeName>
        <fullName evidence="2">Multidrug and toxic compound extrusion protein</fullName>
    </alternativeName>
</protein>
<keyword evidence="2" id="KW-0472">Membrane</keyword>
<dbReference type="InterPro" id="IPR002528">
    <property type="entry name" value="MATE_fam"/>
</dbReference>